<feature type="compositionally biased region" description="Low complexity" evidence="1">
    <location>
        <begin position="106"/>
        <end position="126"/>
    </location>
</feature>
<reference evidence="2" key="1">
    <citation type="submission" date="2018-10" db="EMBL/GenBank/DDBJ databases">
        <title>De novo assembly of a Great Dane genome.</title>
        <authorList>
            <person name="Kidd J.M."/>
            <person name="Pendleton A.L."/>
            <person name="Shen F."/>
            <person name="Emery S."/>
        </authorList>
    </citation>
    <scope>NUCLEOTIDE SEQUENCE [LARGE SCALE GENOMIC DNA]</scope>
    <source>
        <strain evidence="2">Great Dane</strain>
    </source>
</reference>
<feature type="region of interest" description="Disordered" evidence="1">
    <location>
        <begin position="1"/>
        <end position="195"/>
    </location>
</feature>
<dbReference type="InterPro" id="IPR021654">
    <property type="entry name" value="EZH1/EZH2"/>
</dbReference>
<dbReference type="GO" id="GO:0046976">
    <property type="term" value="F:histone H3K27 methyltransferase activity"/>
    <property type="evidence" value="ECO:0007669"/>
    <property type="project" value="InterPro"/>
</dbReference>
<reference evidence="2" key="2">
    <citation type="submission" date="2025-08" db="UniProtKB">
        <authorList>
            <consortium name="Ensembl"/>
        </authorList>
    </citation>
    <scope>IDENTIFICATION</scope>
</reference>
<proteinExistence type="predicted"/>
<feature type="compositionally biased region" description="Low complexity" evidence="1">
    <location>
        <begin position="163"/>
        <end position="174"/>
    </location>
</feature>
<evidence type="ECO:0000313" key="2">
    <source>
        <dbReference type="Ensembl" id="ENSCAFP00040013684.1"/>
    </source>
</evidence>
<dbReference type="AlphaFoldDB" id="A0A8C0QIJ3"/>
<sequence>TGSNLAFGPAPPLGPGNSEAAVPAKRRERAVPPSGRFPPPRPPRPGPALRRPPRPRPPARPPAFPPSRLPARRRAFRQRTKKRRGASTRRPRPSAPARARARARAHAPPARPGRVPRAPLRGAGAAPPSPAGPVIGREPAAARQSGRRLVGQGGPNKSAGDWAAGFGARSGSARHPLGRRRRIIMGQTGKKSEKGPVCWRKRVKSEYMRLRQLKRFRRADEVKSMFSSNRQKILERTEILNQEWKQRRIQPVHILTSVSSLRGTREYPMQVEKNHFHKIGGEGGNSSLASGTQVTWSRLLVFELLLVADSAQVIHLLLPNLQAPLKPSSLTSGSCTFIQFVISFLVFS</sequence>
<name>A0A8C0QIJ3_CANLF</name>
<gene>
    <name evidence="2" type="primary">EZH2</name>
</gene>
<feature type="compositionally biased region" description="Pro residues" evidence="1">
    <location>
        <begin position="55"/>
        <end position="68"/>
    </location>
</feature>
<accession>A0A8C0QIJ3</accession>
<dbReference type="Proteomes" id="UP000694542">
    <property type="component" value="Chromosome 16"/>
</dbReference>
<protein>
    <submittedName>
        <fullName evidence="2">Enhancer of zeste 2 polycomb repressive complex 2 subunit</fullName>
    </submittedName>
</protein>
<dbReference type="Ensembl" id="ENSCAFT00040015781.1">
    <property type="protein sequence ID" value="ENSCAFP00040013684.1"/>
    <property type="gene ID" value="ENSCAFG00040008442.1"/>
</dbReference>
<organism evidence="2 3">
    <name type="scientific">Canis lupus familiaris</name>
    <name type="common">Dog</name>
    <name type="synonym">Canis familiaris</name>
    <dbReference type="NCBI Taxonomy" id="9615"/>
    <lineage>
        <taxon>Eukaryota</taxon>
        <taxon>Metazoa</taxon>
        <taxon>Chordata</taxon>
        <taxon>Craniata</taxon>
        <taxon>Vertebrata</taxon>
        <taxon>Euteleostomi</taxon>
        <taxon>Mammalia</taxon>
        <taxon>Eutheria</taxon>
        <taxon>Laurasiatheria</taxon>
        <taxon>Carnivora</taxon>
        <taxon>Caniformia</taxon>
        <taxon>Canidae</taxon>
        <taxon>Canis</taxon>
    </lineage>
</organism>
<evidence type="ECO:0000313" key="3">
    <source>
        <dbReference type="Proteomes" id="UP000694542"/>
    </source>
</evidence>
<dbReference type="OrthoDB" id="6141102at2759"/>
<evidence type="ECO:0000256" key="1">
    <source>
        <dbReference type="SAM" id="MobiDB-lite"/>
    </source>
</evidence>
<feature type="compositionally biased region" description="Basic residues" evidence="1">
    <location>
        <begin position="70"/>
        <end position="92"/>
    </location>
</feature>
<feature type="compositionally biased region" description="Pro residues" evidence="1">
    <location>
        <begin position="35"/>
        <end position="46"/>
    </location>
</feature>
<dbReference type="Pfam" id="PF11616">
    <property type="entry name" value="EZH2_WD-Binding"/>
    <property type="match status" value="1"/>
</dbReference>